<sequence>MLKVDCRLYSGGNMSKQIYKWEENEQELEDYIVSVFERMLKNDNLKNFKIEKNHIEIGQGGFKHKFDVFYEVKIAGVSIKAAIECKYYNKRITEEMVRDFKSKLNECNNITGFILATKSYNAGAKKFADFNNIKLITDDQLPNIPGLLLLHTACAVPDSSVHGDPFWTIMRVTKDGKNTGSYYSLNGDEFNMLEIIVHERYRPIFLFISKKTAERALEADGAKDCAVFGVSRQQLKWICILSQVFKCELLISSVLSLDSNGCLFAVKHSYGEILAEYDLE</sequence>
<accession>A0A6C0VIP3</accession>
<dbReference type="InterPro" id="IPR007560">
    <property type="entry name" value="Restrct_endonuc_IV_Mrr"/>
</dbReference>
<dbReference type="GO" id="GO:0003677">
    <property type="term" value="F:DNA binding"/>
    <property type="evidence" value="ECO:0007669"/>
    <property type="project" value="InterPro"/>
</dbReference>
<dbReference type="EMBL" id="CP042908">
    <property type="protein sequence ID" value="QIB91045.1"/>
    <property type="molecule type" value="Genomic_DNA"/>
</dbReference>
<dbReference type="SUPFAM" id="SSF52980">
    <property type="entry name" value="Restriction endonuclease-like"/>
    <property type="match status" value="1"/>
</dbReference>
<keyword evidence="2" id="KW-0540">Nuclease</keyword>
<organism evidence="2 3">
    <name type="scientific">Methanosarcina mazei</name>
    <name type="common">Methanosarcina frisia</name>
    <dbReference type="NCBI Taxonomy" id="2209"/>
    <lineage>
        <taxon>Archaea</taxon>
        <taxon>Methanobacteriati</taxon>
        <taxon>Methanobacteriota</taxon>
        <taxon>Stenosarchaea group</taxon>
        <taxon>Methanomicrobia</taxon>
        <taxon>Methanosarcinales</taxon>
        <taxon>Methanosarcinaceae</taxon>
        <taxon>Methanosarcina</taxon>
    </lineage>
</organism>
<evidence type="ECO:0000313" key="2">
    <source>
        <dbReference type="EMBL" id="QIB91045.1"/>
    </source>
</evidence>
<evidence type="ECO:0000259" key="1">
    <source>
        <dbReference type="Pfam" id="PF04471"/>
    </source>
</evidence>
<name>A0A6C0VIP3_METMZ</name>
<gene>
    <name evidence="2" type="ORF">FQU78_08245</name>
</gene>
<dbReference type="AlphaFoldDB" id="A0A6C0VIP3"/>
<evidence type="ECO:0000313" key="3">
    <source>
        <dbReference type="Proteomes" id="UP000467371"/>
    </source>
</evidence>
<dbReference type="InterPro" id="IPR011335">
    <property type="entry name" value="Restrct_endonuc-II-like"/>
</dbReference>
<keyword evidence="2" id="KW-0255">Endonuclease</keyword>
<protein>
    <submittedName>
        <fullName evidence="2">Restriction endonuclease</fullName>
    </submittedName>
</protein>
<feature type="domain" description="Restriction endonuclease type IV Mrr" evidence="1">
    <location>
        <begin position="26"/>
        <end position="141"/>
    </location>
</feature>
<dbReference type="GO" id="GO:0009307">
    <property type="term" value="P:DNA restriction-modification system"/>
    <property type="evidence" value="ECO:0007669"/>
    <property type="project" value="InterPro"/>
</dbReference>
<dbReference type="Proteomes" id="UP000467371">
    <property type="component" value="Chromosome"/>
</dbReference>
<dbReference type="Pfam" id="PF04471">
    <property type="entry name" value="Mrr_cat"/>
    <property type="match status" value="1"/>
</dbReference>
<proteinExistence type="predicted"/>
<reference evidence="2 3" key="1">
    <citation type="journal article" date="2020" name="Environ. Microbiol. Rep.">
        <title>Redox cycling of Fe(II) and Fe(III) in magnetite accelerates aceticlastic methanogenesis by Methanosarcina mazei.</title>
        <authorList>
            <person name="Wang H."/>
            <person name="Byrne J.M."/>
            <person name="Liu P."/>
            <person name="Liu J."/>
            <person name="Dong X."/>
            <person name="Lu Y."/>
        </authorList>
    </citation>
    <scope>NUCLEOTIDE SEQUENCE [LARGE SCALE GENOMIC DNA]</scope>
    <source>
        <strain evidence="3">zm-15</strain>
    </source>
</reference>
<keyword evidence="2" id="KW-0378">Hydrolase</keyword>
<dbReference type="GO" id="GO:0004519">
    <property type="term" value="F:endonuclease activity"/>
    <property type="evidence" value="ECO:0007669"/>
    <property type="project" value="UniProtKB-KW"/>
</dbReference>